<dbReference type="Proteomes" id="UP000827721">
    <property type="component" value="Unassembled WGS sequence"/>
</dbReference>
<protein>
    <recommendedName>
        <fullName evidence="4">Retrovirus-related Pol polyprotein from transposon TNT 1-94</fullName>
    </recommendedName>
</protein>
<evidence type="ECO:0000256" key="1">
    <source>
        <dbReference type="SAM" id="MobiDB-lite"/>
    </source>
</evidence>
<comment type="caution">
    <text evidence="2">The sequence shown here is derived from an EMBL/GenBank/DDBJ whole genome shotgun (WGS) entry which is preliminary data.</text>
</comment>
<dbReference type="Pfam" id="PF14223">
    <property type="entry name" value="Retrotran_gag_2"/>
    <property type="match status" value="1"/>
</dbReference>
<dbReference type="PANTHER" id="PTHR35317">
    <property type="entry name" value="OS04G0629600 PROTEIN"/>
    <property type="match status" value="1"/>
</dbReference>
<dbReference type="EMBL" id="JAFEMO010000005">
    <property type="protein sequence ID" value="KAH7570890.1"/>
    <property type="molecule type" value="Genomic_DNA"/>
</dbReference>
<keyword evidence="3" id="KW-1185">Reference proteome</keyword>
<sequence>MENLLRSKEYCHLIETGIPTVEDGAVQTEAQKEAMEALRLKDLKMKEGEKVDEYFALTLTTVNNMKVHGEKIEQIIIIEKNLKSMTSRFDYVVCSIEKSNDLSKLTIDELQSSLLVHEQRMNSHNRDDEEPQEHEAENVHEGEEQVDNGAIGSGLLSSKEAENNLSSPLRGRARRAPTWMEDHVSGHLFHECMKEQRPTEGVVPNEYGAWMRALSPKGKPLMESNGKM</sequence>
<organism evidence="2 3">
    <name type="scientific">Xanthoceras sorbifolium</name>
    <dbReference type="NCBI Taxonomy" id="99658"/>
    <lineage>
        <taxon>Eukaryota</taxon>
        <taxon>Viridiplantae</taxon>
        <taxon>Streptophyta</taxon>
        <taxon>Embryophyta</taxon>
        <taxon>Tracheophyta</taxon>
        <taxon>Spermatophyta</taxon>
        <taxon>Magnoliopsida</taxon>
        <taxon>eudicotyledons</taxon>
        <taxon>Gunneridae</taxon>
        <taxon>Pentapetalae</taxon>
        <taxon>rosids</taxon>
        <taxon>malvids</taxon>
        <taxon>Sapindales</taxon>
        <taxon>Sapindaceae</taxon>
        <taxon>Xanthoceroideae</taxon>
        <taxon>Xanthoceras</taxon>
    </lineage>
</organism>
<gene>
    <name evidence="2" type="ORF">JRO89_XS05G0215500</name>
</gene>
<proteinExistence type="predicted"/>
<feature type="region of interest" description="Disordered" evidence="1">
    <location>
        <begin position="121"/>
        <end position="151"/>
    </location>
</feature>
<accession>A0ABQ8I2N8</accession>
<evidence type="ECO:0000313" key="2">
    <source>
        <dbReference type="EMBL" id="KAH7570890.1"/>
    </source>
</evidence>
<name>A0ABQ8I2N8_9ROSI</name>
<reference evidence="2 3" key="1">
    <citation type="submission" date="2021-02" db="EMBL/GenBank/DDBJ databases">
        <title>Plant Genome Project.</title>
        <authorList>
            <person name="Zhang R.-G."/>
        </authorList>
    </citation>
    <scope>NUCLEOTIDE SEQUENCE [LARGE SCALE GENOMIC DNA]</scope>
    <source>
        <tissue evidence="2">Leaves</tissue>
    </source>
</reference>
<evidence type="ECO:0000313" key="3">
    <source>
        <dbReference type="Proteomes" id="UP000827721"/>
    </source>
</evidence>
<dbReference type="PANTHER" id="PTHR35317:SF27">
    <property type="entry name" value="RETROVIRUS-RELATED POL POLYPROTEIN FROM TRANSPOSON TNT 1-94"/>
    <property type="match status" value="1"/>
</dbReference>
<feature type="compositionally biased region" description="Basic and acidic residues" evidence="1">
    <location>
        <begin position="121"/>
        <end position="143"/>
    </location>
</feature>
<evidence type="ECO:0008006" key="4">
    <source>
        <dbReference type="Google" id="ProtNLM"/>
    </source>
</evidence>